<dbReference type="Proteomes" id="UP000255024">
    <property type="component" value="Unassembled WGS sequence"/>
</dbReference>
<accession>A0A378RMH9</accession>
<feature type="chain" id="PRO_5016845628" description="DUF4876 domain-containing protein" evidence="1">
    <location>
        <begin position="21"/>
        <end position="404"/>
    </location>
</feature>
<evidence type="ECO:0000256" key="1">
    <source>
        <dbReference type="SAM" id="SignalP"/>
    </source>
</evidence>
<dbReference type="AlphaFoldDB" id="A0A378RMH9"/>
<evidence type="ECO:0000313" key="3">
    <source>
        <dbReference type="Proteomes" id="UP000255024"/>
    </source>
</evidence>
<gene>
    <name evidence="2" type="ORF">NCTC11179_00387</name>
</gene>
<keyword evidence="1" id="KW-0732">Signal</keyword>
<evidence type="ECO:0008006" key="4">
    <source>
        <dbReference type="Google" id="ProtNLM"/>
    </source>
</evidence>
<proteinExistence type="predicted"/>
<evidence type="ECO:0000313" key="2">
    <source>
        <dbReference type="EMBL" id="STZ26860.1"/>
    </source>
</evidence>
<organism evidence="2 3">
    <name type="scientific">Myroides odoratus</name>
    <name type="common">Flavobacterium odoratum</name>
    <dbReference type="NCBI Taxonomy" id="256"/>
    <lineage>
        <taxon>Bacteria</taxon>
        <taxon>Pseudomonadati</taxon>
        <taxon>Bacteroidota</taxon>
        <taxon>Flavobacteriia</taxon>
        <taxon>Flavobacteriales</taxon>
        <taxon>Flavobacteriaceae</taxon>
        <taxon>Myroides</taxon>
    </lineage>
</organism>
<keyword evidence="3" id="KW-1185">Reference proteome</keyword>
<sequence length="404" mass="45136">MKTRLLQLLGLLLVVLGLNACSSDDNSQVNKQTFVTFWINDPKDTKIEDIKELTLQVVELNSNTKTELVYSGNRAMKQALPTGTYDISVEGVITHQVNGVLEVSKVSNFIKGIVINGMEMTQPIDLVFKGSSTGFVIEEIYFAGSKTPEGNQYTADQYFKITNNSEEILYLDGLLFAQSKFMTNEKQEYTPNLMEEAFSVGAIVQFPGKGKDFAVEPGKSVIFAENAINHKEYNSNSIDLTQANFQNYREDVHEVVGLKAQNMINVYDELVINIQGNYAYALIQLPEGMTTKQLVVDNLYDYTFDFVFGGEVYPMAESAIRIPNAWVMDVVNLGVASEYLWNVTSPALDMGYTYITQHSGDEARYGKAVRRNVVGQNKQGLNILKDTNNSTVDFKPAVKPSLFK</sequence>
<feature type="signal peptide" evidence="1">
    <location>
        <begin position="1"/>
        <end position="20"/>
    </location>
</feature>
<dbReference type="InterPro" id="IPR032627">
    <property type="entry name" value="DUF4876"/>
</dbReference>
<dbReference type="Pfam" id="PF16215">
    <property type="entry name" value="DUF4876"/>
    <property type="match status" value="1"/>
</dbReference>
<protein>
    <recommendedName>
        <fullName evidence="4">DUF4876 domain-containing protein</fullName>
    </recommendedName>
</protein>
<reference evidence="2 3" key="1">
    <citation type="submission" date="2018-06" db="EMBL/GenBank/DDBJ databases">
        <authorList>
            <consortium name="Pathogen Informatics"/>
            <person name="Doyle S."/>
        </authorList>
    </citation>
    <scope>NUCLEOTIDE SEQUENCE [LARGE SCALE GENOMIC DNA]</scope>
    <source>
        <strain evidence="2 3">NCTC11179</strain>
    </source>
</reference>
<dbReference type="EMBL" id="UGQL01000001">
    <property type="protein sequence ID" value="STZ26860.1"/>
    <property type="molecule type" value="Genomic_DNA"/>
</dbReference>
<name>A0A378RMH9_MYROD</name>
<dbReference type="RefSeq" id="WP_115091600.1">
    <property type="nucleotide sequence ID" value="NZ_CP068107.1"/>
</dbReference>